<accession>A0A1N7DJD1</accession>
<keyword evidence="2" id="KW-1185">Reference proteome</keyword>
<organism evidence="1 2">
    <name type="scientific">Moraxella cuniculi DSM 21768</name>
    <dbReference type="NCBI Taxonomy" id="1122245"/>
    <lineage>
        <taxon>Bacteria</taxon>
        <taxon>Pseudomonadati</taxon>
        <taxon>Pseudomonadota</taxon>
        <taxon>Gammaproteobacteria</taxon>
        <taxon>Moraxellales</taxon>
        <taxon>Moraxellaceae</taxon>
        <taxon>Moraxella</taxon>
    </lineage>
</organism>
<evidence type="ECO:0000313" key="2">
    <source>
        <dbReference type="Proteomes" id="UP000187495"/>
    </source>
</evidence>
<name>A0A1N7DJD1_9GAMM</name>
<dbReference type="Proteomes" id="UP000187495">
    <property type="component" value="Unassembled WGS sequence"/>
</dbReference>
<reference evidence="2" key="1">
    <citation type="submission" date="2017-01" db="EMBL/GenBank/DDBJ databases">
        <authorList>
            <person name="Varghese N."/>
            <person name="Submissions S."/>
        </authorList>
    </citation>
    <scope>NUCLEOTIDE SEQUENCE [LARGE SCALE GENOMIC DNA]</scope>
    <source>
        <strain evidence="2">DSM 21768</strain>
    </source>
</reference>
<evidence type="ECO:0000313" key="1">
    <source>
        <dbReference type="EMBL" id="SIR75916.1"/>
    </source>
</evidence>
<proteinExistence type="predicted"/>
<sequence length="51" mass="5906">MHTLVARRKDGESFTVSRGIVDYFLENKFLILYGLKSEICSGQSIYDILYD</sequence>
<gene>
    <name evidence="1" type="ORF">SAMN02745664_101311</name>
</gene>
<dbReference type="AlphaFoldDB" id="A0A1N7DJD1"/>
<dbReference type="EMBL" id="FTNU01000001">
    <property type="protein sequence ID" value="SIR75916.1"/>
    <property type="molecule type" value="Genomic_DNA"/>
</dbReference>
<protein>
    <submittedName>
        <fullName evidence="1">Uncharacterized protein</fullName>
    </submittedName>
</protein>